<dbReference type="OrthoDB" id="9757876at2"/>
<keyword evidence="4" id="KW-1185">Reference proteome</keyword>
<dbReference type="Gene3D" id="1.20.1640.10">
    <property type="entry name" value="Multidrug efflux transporter AcrB transmembrane domain"/>
    <property type="match status" value="3"/>
</dbReference>
<keyword evidence="2" id="KW-0812">Transmembrane</keyword>
<dbReference type="SUPFAM" id="SSF82866">
    <property type="entry name" value="Multidrug efflux transporter AcrB transmembrane domain"/>
    <property type="match status" value="2"/>
</dbReference>
<dbReference type="InterPro" id="IPR001036">
    <property type="entry name" value="Acrflvin-R"/>
</dbReference>
<feature type="transmembrane region" description="Helical" evidence="2">
    <location>
        <begin position="632"/>
        <end position="651"/>
    </location>
</feature>
<dbReference type="PANTHER" id="PTHR32063">
    <property type="match status" value="1"/>
</dbReference>
<feature type="coiled-coil region" evidence="1">
    <location>
        <begin position="376"/>
        <end position="488"/>
    </location>
</feature>
<proteinExistence type="predicted"/>
<dbReference type="RefSeq" id="WP_092560650.1">
    <property type="nucleotide sequence ID" value="NZ_FOYZ01000007.1"/>
</dbReference>
<feature type="transmembrane region" description="Helical" evidence="2">
    <location>
        <begin position="761"/>
        <end position="788"/>
    </location>
</feature>
<feature type="transmembrane region" description="Helical" evidence="2">
    <location>
        <begin position="684"/>
        <end position="705"/>
    </location>
</feature>
<dbReference type="STRING" id="37658.SAMN05661086_02121"/>
<feature type="transmembrane region" description="Helical" evidence="2">
    <location>
        <begin position="1156"/>
        <end position="1175"/>
    </location>
</feature>
<dbReference type="PANTHER" id="PTHR32063:SF0">
    <property type="entry name" value="SWARMING MOTILITY PROTEIN SWRC"/>
    <property type="match status" value="1"/>
</dbReference>
<feature type="transmembrane region" description="Helical" evidence="2">
    <location>
        <begin position="1182"/>
        <end position="1200"/>
    </location>
</feature>
<feature type="transmembrane region" description="Helical" evidence="2">
    <location>
        <begin position="1285"/>
        <end position="1311"/>
    </location>
</feature>
<reference evidence="3 4" key="1">
    <citation type="submission" date="2016-10" db="EMBL/GenBank/DDBJ databases">
        <authorList>
            <person name="de Groot N.N."/>
        </authorList>
    </citation>
    <scope>NUCLEOTIDE SEQUENCE [LARGE SCALE GENOMIC DNA]</scope>
    <source>
        <strain evidence="3 4">743A</strain>
    </source>
</reference>
<evidence type="ECO:0000256" key="1">
    <source>
        <dbReference type="SAM" id="Coils"/>
    </source>
</evidence>
<evidence type="ECO:0000256" key="2">
    <source>
        <dbReference type="SAM" id="Phobius"/>
    </source>
</evidence>
<feature type="transmembrane region" description="Helical" evidence="2">
    <location>
        <begin position="658"/>
        <end position="678"/>
    </location>
</feature>
<accession>A0A1I6JZF0</accession>
<keyword evidence="2" id="KW-1133">Transmembrane helix</keyword>
<dbReference type="SUPFAM" id="SSF82714">
    <property type="entry name" value="Multidrug efflux transporter AcrB TolC docking domain, DN and DC subdomains"/>
    <property type="match status" value="1"/>
</dbReference>
<dbReference type="InterPro" id="IPR027463">
    <property type="entry name" value="AcrB_DN_DC_subdom"/>
</dbReference>
<evidence type="ECO:0000313" key="4">
    <source>
        <dbReference type="Proteomes" id="UP000199659"/>
    </source>
</evidence>
<feature type="transmembrane region" description="Helical" evidence="2">
    <location>
        <begin position="1257"/>
        <end position="1279"/>
    </location>
</feature>
<dbReference type="SUPFAM" id="SSF82693">
    <property type="entry name" value="Multidrug efflux transporter AcrB pore domain, PN1, PN2, PC1 and PC2 subdomains"/>
    <property type="match status" value="2"/>
</dbReference>
<evidence type="ECO:0000313" key="3">
    <source>
        <dbReference type="EMBL" id="SFR84362.1"/>
    </source>
</evidence>
<dbReference type="Gene3D" id="3.30.70.1440">
    <property type="entry name" value="Multidrug efflux transporter AcrB pore domain"/>
    <property type="match status" value="1"/>
</dbReference>
<protein>
    <submittedName>
        <fullName evidence="3">Multidrug efflux pump subunit AcrB</fullName>
    </submittedName>
</protein>
<name>A0A1I6JZF0_9FIRM</name>
<feature type="transmembrane region" description="Helical" evidence="2">
    <location>
        <begin position="818"/>
        <end position="836"/>
    </location>
</feature>
<dbReference type="GO" id="GO:0005886">
    <property type="term" value="C:plasma membrane"/>
    <property type="evidence" value="ECO:0007669"/>
    <property type="project" value="TreeGrafter"/>
</dbReference>
<organism evidence="3 4">
    <name type="scientific">Anaeromicropila populeti</name>
    <dbReference type="NCBI Taxonomy" id="37658"/>
    <lineage>
        <taxon>Bacteria</taxon>
        <taxon>Bacillati</taxon>
        <taxon>Bacillota</taxon>
        <taxon>Clostridia</taxon>
        <taxon>Lachnospirales</taxon>
        <taxon>Lachnospiraceae</taxon>
        <taxon>Anaeromicropila</taxon>
    </lineage>
</organism>
<dbReference type="Gene3D" id="3.30.70.1320">
    <property type="entry name" value="Multidrug efflux transporter AcrB pore domain like"/>
    <property type="match status" value="2"/>
</dbReference>
<keyword evidence="1" id="KW-0175">Coiled coil</keyword>
<dbReference type="Gene3D" id="3.30.70.1430">
    <property type="entry name" value="Multidrug efflux transporter AcrB pore domain"/>
    <property type="match status" value="2"/>
</dbReference>
<dbReference type="GO" id="GO:0042910">
    <property type="term" value="F:xenobiotic transmembrane transporter activity"/>
    <property type="evidence" value="ECO:0007669"/>
    <property type="project" value="TreeGrafter"/>
</dbReference>
<dbReference type="Pfam" id="PF00873">
    <property type="entry name" value="ACR_tran"/>
    <property type="match status" value="2"/>
</dbReference>
<feature type="coiled-coil region" evidence="1">
    <location>
        <begin position="200"/>
        <end position="287"/>
    </location>
</feature>
<feature type="transmembrane region" description="Helical" evidence="2">
    <location>
        <begin position="726"/>
        <end position="749"/>
    </location>
</feature>
<keyword evidence="2" id="KW-0472">Membrane</keyword>
<feature type="transmembrane region" description="Helical" evidence="2">
    <location>
        <begin position="1206"/>
        <end position="1229"/>
    </location>
</feature>
<dbReference type="Proteomes" id="UP000199659">
    <property type="component" value="Unassembled WGS sequence"/>
</dbReference>
<gene>
    <name evidence="3" type="ORF">SAMN05661086_02121</name>
</gene>
<sequence>MLSKFSVKKPYTVVVTVVLILILGFVSFTEMTTDLLPSIDLPYVVVVTSYIGASPEEIEEVVTKPIEQSMATVSNIKEISSTSSENVSMVMLEFTDGTNMDSVSLDVREKLDLIEGYWSDSVGAPMIIKINPNMMPVMVTAIDGENMTPEEVTQYTEDKIIPQLEALAGVASVTPMGMYEKQLNVVINQDKIDSINEKLKDHVEEQLEDGKDKLDDAKVEISEGKQELNQKKAEFEEGMIQGEQGITDARLELLKKEIELAKSEEELQAKEDELLASEKELNEQEKTLLEGEKTLLANEKEANDSLDVIKEQELVLTETIEQLTTTKSNLEQTIKDTENSTQLTIEEKETALLTLNSQLAEVSTGLENALASQTTMQESKAQLESGLKEIATKKEEIATGKTAIASGKVKIAEGKAALASAKQQMSAGKEQLEEGKTQIDEKEKELAKTKSTVSSELNSAESELKAGEKELTNQLDQFDDTKEDALSQATIEDKITTDMIQQILKAQNFSMPAGYVTEDGTDYMVRVGNKIEDEEEMKNLILFDLDIEDMEPVTLQDVADVFWSDNLENIYAKVNDNNGIILSMQKQTTYSTAEVANRINVKFTDIMNENENIHVNNLMDQGMYIDLVVNSVLNNLIMGGILAVIILLLFLRDLKPTFIIACSIPISVVFAIVLMYFSGVTLNIISLSGLAVGVGMLVDNSVVVIENIYRLRSKGISAAKAAVNGAAQVGGAIIASTLTTVCVFLPIVFVKGITRELFTDMALTIGYSLLASLIVALTLVPAMSSSLLKSTKEKQHKFFELFVGGYERLLRTALRWKPIVLVGIIGLLIISIFGAVSNGTAFMPDMDSTQITVTMQMPEGSKKEDTVKMSDAVIEEIRKIKEVDVVGAMFSLGQASSLGLSSVNDASTDAVDMYVILKENKKRTSQEIAKEIEEKCAAFDCELTVSGSSMDLSVLGGTGIQIQIKGLELDELRSIAEDVAAKLATIKGTADVSSGLEEPAPELRIVINKEKAMLKGLTVAQAYMEIQTMLADSAEATTLSVDGNSYSVLVDTDLSKELVRDDIRTHEFEVTDAKGEKKLVKLKDIAEITDTVGFSEINRASQQRYITVSAEIAEGYNVGLVSREVTKAFKDYKVPSGYEIEYNGENENINDSLGELGKMLLLAVAFIYLIMVAQFQSLGSPFIVLFTIPLAFTGGFLGLWMTGNEISVIGMIGFVMLSGIIVNNGIVLVDYTNQLRQEGITKKEAIVEACVTRMRPVLMTALTTILGLSTMAVGVGMGSDMMQPIAIVTIGGLLYGTITTLFVIPVLYDILNRKEMKVLREQDLVLLEDEDE</sequence>
<dbReference type="EMBL" id="FOYZ01000007">
    <property type="protein sequence ID" value="SFR84362.1"/>
    <property type="molecule type" value="Genomic_DNA"/>
</dbReference>
<dbReference type="Gene3D" id="3.30.2090.10">
    <property type="entry name" value="Multidrug efflux transporter AcrB TolC docking domain, DN and DC subdomains"/>
    <property type="match status" value="3"/>
</dbReference>